<dbReference type="InterPro" id="IPR000160">
    <property type="entry name" value="GGDEF_dom"/>
</dbReference>
<organism evidence="8 9">
    <name type="scientific">Rhodoferax fermentans</name>
    <dbReference type="NCBI Taxonomy" id="28066"/>
    <lineage>
        <taxon>Bacteria</taxon>
        <taxon>Pseudomonadati</taxon>
        <taxon>Pseudomonadota</taxon>
        <taxon>Betaproteobacteria</taxon>
        <taxon>Burkholderiales</taxon>
        <taxon>Comamonadaceae</taxon>
        <taxon>Rhodoferax</taxon>
    </lineage>
</organism>
<dbReference type="RefSeq" id="WP_078364979.1">
    <property type="nucleotide sequence ID" value="NZ_MTJN01000002.1"/>
</dbReference>
<dbReference type="NCBIfam" id="TIGR00229">
    <property type="entry name" value="sensory_box"/>
    <property type="match status" value="3"/>
</dbReference>
<evidence type="ECO:0000259" key="5">
    <source>
        <dbReference type="PROSITE" id="PS50113"/>
    </source>
</evidence>
<reference evidence="8 9" key="1">
    <citation type="submission" date="2017-01" db="EMBL/GenBank/DDBJ databases">
        <title>Genome sequencing of Rhodoferax fermentans JCM 7819.</title>
        <authorList>
            <person name="Kim Y.J."/>
            <person name="Farh M.E.-A."/>
            <person name="Yang D.-C."/>
        </authorList>
    </citation>
    <scope>NUCLEOTIDE SEQUENCE [LARGE SCALE GENOMIC DNA]</scope>
    <source>
        <strain evidence="8 9">JCM 7819</strain>
    </source>
</reference>
<dbReference type="EMBL" id="MTJN01000002">
    <property type="protein sequence ID" value="OOV07149.1"/>
    <property type="molecule type" value="Genomic_DNA"/>
</dbReference>
<evidence type="ECO:0000256" key="1">
    <source>
        <dbReference type="ARBA" id="ARBA00010587"/>
    </source>
</evidence>
<dbReference type="CDD" id="cd12107">
    <property type="entry name" value="Hemerythrin"/>
    <property type="match status" value="1"/>
</dbReference>
<evidence type="ECO:0000313" key="8">
    <source>
        <dbReference type="EMBL" id="OOV07149.1"/>
    </source>
</evidence>
<dbReference type="SMART" id="SM00052">
    <property type="entry name" value="EAL"/>
    <property type="match status" value="1"/>
</dbReference>
<feature type="domain" description="PAS" evidence="4">
    <location>
        <begin position="220"/>
        <end position="291"/>
    </location>
</feature>
<name>A0A1T1ASR5_RHOFE</name>
<dbReference type="Gene3D" id="1.20.120.30">
    <property type="entry name" value="Aspartate receptor, ligand-binding domain"/>
    <property type="match status" value="1"/>
</dbReference>
<dbReference type="Pfam" id="PF00990">
    <property type="entry name" value="GGDEF"/>
    <property type="match status" value="1"/>
</dbReference>
<dbReference type="Pfam" id="PF08447">
    <property type="entry name" value="PAS_3"/>
    <property type="match status" value="1"/>
</dbReference>
<dbReference type="InterPro" id="IPR013656">
    <property type="entry name" value="PAS_4"/>
</dbReference>
<dbReference type="Proteomes" id="UP000190750">
    <property type="component" value="Unassembled WGS sequence"/>
</dbReference>
<dbReference type="InterPro" id="IPR035965">
    <property type="entry name" value="PAS-like_dom_sf"/>
</dbReference>
<dbReference type="NCBIfam" id="TIGR02481">
    <property type="entry name" value="hemeryth_dom"/>
    <property type="match status" value="1"/>
</dbReference>
<dbReference type="SMART" id="SM00086">
    <property type="entry name" value="PAC"/>
    <property type="match status" value="3"/>
</dbReference>
<dbReference type="PANTHER" id="PTHR44757:SF2">
    <property type="entry name" value="BIOFILM ARCHITECTURE MAINTENANCE PROTEIN MBAA"/>
    <property type="match status" value="1"/>
</dbReference>
<dbReference type="PANTHER" id="PTHR44757">
    <property type="entry name" value="DIGUANYLATE CYCLASE DGCP"/>
    <property type="match status" value="1"/>
</dbReference>
<accession>A0A1T1ASR5</accession>
<dbReference type="Pfam" id="PF01814">
    <property type="entry name" value="Hemerythrin"/>
    <property type="match status" value="1"/>
</dbReference>
<evidence type="ECO:0000259" key="4">
    <source>
        <dbReference type="PROSITE" id="PS50112"/>
    </source>
</evidence>
<dbReference type="OrthoDB" id="9813903at2"/>
<dbReference type="AlphaFoldDB" id="A0A1T1ASR5"/>
<dbReference type="Gene3D" id="1.20.120.50">
    <property type="entry name" value="Hemerythrin-like"/>
    <property type="match status" value="1"/>
</dbReference>
<dbReference type="InterPro" id="IPR013655">
    <property type="entry name" value="PAS_fold_3"/>
</dbReference>
<dbReference type="CDD" id="cd00130">
    <property type="entry name" value="PAS"/>
    <property type="match status" value="3"/>
</dbReference>
<keyword evidence="2" id="KW-0479">Metal-binding</keyword>
<dbReference type="InterPro" id="IPR001633">
    <property type="entry name" value="EAL_dom"/>
</dbReference>
<evidence type="ECO:0008006" key="10">
    <source>
        <dbReference type="Google" id="ProtNLM"/>
    </source>
</evidence>
<dbReference type="GO" id="GO:0046872">
    <property type="term" value="F:metal ion binding"/>
    <property type="evidence" value="ECO:0007669"/>
    <property type="project" value="UniProtKB-KW"/>
</dbReference>
<dbReference type="SUPFAM" id="SSF55785">
    <property type="entry name" value="PYP-like sensor domain (PAS domain)"/>
    <property type="match status" value="3"/>
</dbReference>
<sequence length="1173" mass="130731">MLNQTMFEIFPWNSHLDTGIALIDEQHQVLVRLINRLAQQHVQGASAIDLNTSLAELTDYADSHFRTEEGIWRTTLAGHAALDEHVREHQRFVAQVVKLQAAQAPLPELMDELFAYLTEWLAVHILEHDKHLAQVVLGVKAGLSLAQAHQQAQATRSGATPVLLQGVLAMYRTVSAQALSLMQEKVARQQLEGALSSSQQRWRFLLNGPAGRASASMSPLEQTLRSVIDHAPTGLVVADAVTRRFVFANAWFCQLLGYPLEELMGMGLVDIHPAEALPEIDADFEAMLQGITKAPRVITTQRKDGSRFMAEIERLPMTLAGRSNILAIFTDVTDRHRAESALTASETHLQTLVDTLPDQVWFKDVNGVHLSCNTAFEHFLGLEKSAILGKTDHELFTPELAAAFQARDQMASASQQPLVYEEWVTHPISGKRSLMETTKVPLRDAHGLLQGVLGVAHDITERQTITAALEAERLQLQNAVDAAQAGTWEWDLRTDVIRFNERSSAMLGYPGLKHRQGPYGLYISWIHPDDKARQQRLMAQHLSGESPSYELELRMCHKDGHWVWCRTLGRVMQRDETGQPLLLSGITIDISEQKNHHEQIDCITHHDALTGLPNRKLFVELLAASMAEHSTPQQLAVAYIDLDNFAALNLSYGPEIGNQLILAVSHRLSSTLQSQQLLAHIGGDEFAVMFSHLAQPDDCLRLVDQLLLLLAQPMQVTDQVQTLSLTASIGIAQLSPNDQIDAEQLLRQASQAMYLAKQAGKNRYHHFDPVKDEITRTRLTRIDEVGQALLRREFVLFYQPKVRLHTGEVVGFEALIRWQHPELGLLPPYAFIGLLEQHPMAVKLGDWVIETALAQLASWQAQGIHTSVSVNIDAQQLLDPEFADRLQWQLDQQPSLQPQQLELEILETGALGNITQVSALIARLQGMGLSCALDDFGTGYSSLTFLKQLTAHTLKIDQSFVRGMLDDVEDASIVNSVLGLARNFDRIALAEGVETVAHGCALIEFGCEFGQGYAIAKPMPATQVPGWLAQWSVPSSWAESESVGSRGIAMLLAETEHRAWFKEVMSLATRSQRPAPVVDGPCCRFSVWLNKSSTRLKLEQYPGFARLEALHQTLHERADALYEQRSERNAQQTAQKLAEMADLSQLLLTELRQLRQLHKLSPDTGEPSFTFRT</sequence>
<dbReference type="STRING" id="28066.RF819_10770"/>
<dbReference type="Gene3D" id="3.20.20.450">
    <property type="entry name" value="EAL domain"/>
    <property type="match status" value="1"/>
</dbReference>
<dbReference type="Pfam" id="PF13426">
    <property type="entry name" value="PAS_9"/>
    <property type="match status" value="1"/>
</dbReference>
<dbReference type="InterPro" id="IPR035919">
    <property type="entry name" value="EAL_sf"/>
</dbReference>
<gene>
    <name evidence="8" type="ORF">RF819_10770</name>
</gene>
<feature type="domain" description="PAS" evidence="4">
    <location>
        <begin position="345"/>
        <end position="399"/>
    </location>
</feature>
<dbReference type="SUPFAM" id="SSF47188">
    <property type="entry name" value="Hemerythrin-like"/>
    <property type="match status" value="1"/>
</dbReference>
<dbReference type="CDD" id="cd01949">
    <property type="entry name" value="GGDEF"/>
    <property type="match status" value="1"/>
</dbReference>
<dbReference type="PROSITE" id="PS50887">
    <property type="entry name" value="GGDEF"/>
    <property type="match status" value="1"/>
</dbReference>
<evidence type="ECO:0000256" key="2">
    <source>
        <dbReference type="ARBA" id="ARBA00022723"/>
    </source>
</evidence>
<comment type="similarity">
    <text evidence="1">Belongs to the hemerythrin family.</text>
</comment>
<comment type="caution">
    <text evidence="8">The sequence shown here is derived from an EMBL/GenBank/DDBJ whole genome shotgun (WGS) entry which is preliminary data.</text>
</comment>
<dbReference type="Pfam" id="PF00563">
    <property type="entry name" value="EAL"/>
    <property type="match status" value="1"/>
</dbReference>
<evidence type="ECO:0000259" key="6">
    <source>
        <dbReference type="PROSITE" id="PS50883"/>
    </source>
</evidence>
<keyword evidence="3" id="KW-0408">Iron</keyword>
<dbReference type="Gene3D" id="3.30.70.270">
    <property type="match status" value="1"/>
</dbReference>
<dbReference type="Pfam" id="PF08448">
    <property type="entry name" value="PAS_4"/>
    <property type="match status" value="1"/>
</dbReference>
<dbReference type="InterPro" id="IPR001610">
    <property type="entry name" value="PAC"/>
</dbReference>
<dbReference type="SMART" id="SM00091">
    <property type="entry name" value="PAS"/>
    <property type="match status" value="3"/>
</dbReference>
<dbReference type="InterPro" id="IPR000700">
    <property type="entry name" value="PAS-assoc_C"/>
</dbReference>
<dbReference type="SMART" id="SM00267">
    <property type="entry name" value="GGDEF"/>
    <property type="match status" value="1"/>
</dbReference>
<evidence type="ECO:0000259" key="7">
    <source>
        <dbReference type="PROSITE" id="PS50887"/>
    </source>
</evidence>
<evidence type="ECO:0000313" key="9">
    <source>
        <dbReference type="Proteomes" id="UP000190750"/>
    </source>
</evidence>
<proteinExistence type="inferred from homology"/>
<dbReference type="PROSITE" id="PS50112">
    <property type="entry name" value="PAS"/>
    <property type="match status" value="2"/>
</dbReference>
<dbReference type="NCBIfam" id="TIGR00254">
    <property type="entry name" value="GGDEF"/>
    <property type="match status" value="1"/>
</dbReference>
<feature type="domain" description="PAC" evidence="5">
    <location>
        <begin position="418"/>
        <end position="471"/>
    </location>
</feature>
<dbReference type="InterPro" id="IPR000014">
    <property type="entry name" value="PAS"/>
</dbReference>
<dbReference type="PROSITE" id="PS50113">
    <property type="entry name" value="PAC"/>
    <property type="match status" value="2"/>
</dbReference>
<feature type="domain" description="GGDEF" evidence="7">
    <location>
        <begin position="633"/>
        <end position="769"/>
    </location>
</feature>
<dbReference type="PROSITE" id="PS50883">
    <property type="entry name" value="EAL"/>
    <property type="match status" value="1"/>
</dbReference>
<keyword evidence="9" id="KW-1185">Reference proteome</keyword>
<dbReference type="NCBIfam" id="NF033749">
    <property type="entry name" value="bact_hemeryth"/>
    <property type="match status" value="1"/>
</dbReference>
<protein>
    <recommendedName>
        <fullName evidence="10">Diguanylate cyclase</fullName>
    </recommendedName>
</protein>
<dbReference type="Gene3D" id="3.30.450.20">
    <property type="entry name" value="PAS domain"/>
    <property type="match status" value="3"/>
</dbReference>
<dbReference type="InterPro" id="IPR029787">
    <property type="entry name" value="Nucleotide_cyclase"/>
</dbReference>
<dbReference type="InterPro" id="IPR012312">
    <property type="entry name" value="Hemerythrin-like"/>
</dbReference>
<dbReference type="SUPFAM" id="SSF55073">
    <property type="entry name" value="Nucleotide cyclase"/>
    <property type="match status" value="1"/>
</dbReference>
<dbReference type="CDD" id="cd01948">
    <property type="entry name" value="EAL"/>
    <property type="match status" value="1"/>
</dbReference>
<dbReference type="InterPro" id="IPR012827">
    <property type="entry name" value="Hemerythrin_metal-bd"/>
</dbReference>
<dbReference type="InterPro" id="IPR052155">
    <property type="entry name" value="Biofilm_reg_signaling"/>
</dbReference>
<feature type="domain" description="PAC" evidence="5">
    <location>
        <begin position="549"/>
        <end position="602"/>
    </location>
</feature>
<dbReference type="InterPro" id="IPR035938">
    <property type="entry name" value="Hemerythrin-like_sf"/>
</dbReference>
<dbReference type="SUPFAM" id="SSF141868">
    <property type="entry name" value="EAL domain-like"/>
    <property type="match status" value="1"/>
</dbReference>
<feature type="domain" description="EAL" evidence="6">
    <location>
        <begin position="778"/>
        <end position="1032"/>
    </location>
</feature>
<evidence type="ECO:0000256" key="3">
    <source>
        <dbReference type="ARBA" id="ARBA00023004"/>
    </source>
</evidence>
<dbReference type="InterPro" id="IPR043128">
    <property type="entry name" value="Rev_trsase/Diguanyl_cyclase"/>
</dbReference>